<proteinExistence type="predicted"/>
<dbReference type="PANTHER" id="PTHR14237">
    <property type="entry name" value="MOLYBDOPTERIN COFACTOR SULFURASE MOSC"/>
    <property type="match status" value="1"/>
</dbReference>
<dbReference type="SUPFAM" id="SSF141673">
    <property type="entry name" value="MOSC N-terminal domain-like"/>
    <property type="match status" value="1"/>
</dbReference>
<dbReference type="GO" id="GO:0003824">
    <property type="term" value="F:catalytic activity"/>
    <property type="evidence" value="ECO:0007669"/>
    <property type="project" value="InterPro"/>
</dbReference>
<evidence type="ECO:0000313" key="2">
    <source>
        <dbReference type="EMBL" id="MDJ1504820.1"/>
    </source>
</evidence>
<dbReference type="Proteomes" id="UP001232063">
    <property type="component" value="Unassembled WGS sequence"/>
</dbReference>
<dbReference type="GO" id="GO:0030151">
    <property type="term" value="F:molybdenum ion binding"/>
    <property type="evidence" value="ECO:0007669"/>
    <property type="project" value="InterPro"/>
</dbReference>
<dbReference type="PANTHER" id="PTHR14237:SF19">
    <property type="entry name" value="MITOCHONDRIAL AMIDOXIME REDUCING COMPONENT 1"/>
    <property type="match status" value="1"/>
</dbReference>
<protein>
    <submittedName>
        <fullName evidence="2">MOSC domain-containing protein</fullName>
    </submittedName>
</protein>
<dbReference type="EMBL" id="JASJOU010000013">
    <property type="protein sequence ID" value="MDJ1504820.1"/>
    <property type="molecule type" value="Genomic_DNA"/>
</dbReference>
<name>A0AAE3RB10_9BACT</name>
<accession>A0AAE3RB10</accession>
<keyword evidence="3" id="KW-1185">Reference proteome</keyword>
<dbReference type="InterPro" id="IPR005302">
    <property type="entry name" value="MoCF_Sase_C"/>
</dbReference>
<dbReference type="Pfam" id="PF03473">
    <property type="entry name" value="MOSC"/>
    <property type="match status" value="1"/>
</dbReference>
<dbReference type="InterPro" id="IPR005303">
    <property type="entry name" value="MOCOS_middle"/>
</dbReference>
<evidence type="ECO:0000259" key="1">
    <source>
        <dbReference type="PROSITE" id="PS51340"/>
    </source>
</evidence>
<dbReference type="RefSeq" id="WP_314516479.1">
    <property type="nucleotide sequence ID" value="NZ_JASJOU010000013.1"/>
</dbReference>
<organism evidence="2 3">
    <name type="scientific">Xanthocytophaga agilis</name>
    <dbReference type="NCBI Taxonomy" id="3048010"/>
    <lineage>
        <taxon>Bacteria</taxon>
        <taxon>Pseudomonadati</taxon>
        <taxon>Bacteroidota</taxon>
        <taxon>Cytophagia</taxon>
        <taxon>Cytophagales</taxon>
        <taxon>Rhodocytophagaceae</taxon>
        <taxon>Xanthocytophaga</taxon>
    </lineage>
</organism>
<dbReference type="InterPro" id="IPR011037">
    <property type="entry name" value="Pyrv_Knase-like_insert_dom_sf"/>
</dbReference>
<feature type="domain" description="MOSC" evidence="1">
    <location>
        <begin position="126"/>
        <end position="267"/>
    </location>
</feature>
<dbReference type="PROSITE" id="PS51340">
    <property type="entry name" value="MOSC"/>
    <property type="match status" value="1"/>
</dbReference>
<comment type="caution">
    <text evidence="2">The sequence shown here is derived from an EMBL/GenBank/DDBJ whole genome shotgun (WGS) entry which is preliminary data.</text>
</comment>
<evidence type="ECO:0000313" key="3">
    <source>
        <dbReference type="Proteomes" id="UP001232063"/>
    </source>
</evidence>
<sequence length="271" mass="30575">MDTLHLSAIYIYPIKSLGGFSVTESSVEERGLKYDRRWMLVDENNKFLTQRSNARLALLQVSMSNDSLLVTHKQTNEQIAIPLQPHTSEHLQVQVWDDTCEAVVVDSVVDTFFSDYMGSRCRLVYMPDSSIRPVDPRYAVTDNYTSFSDAYPFLMIGQSSLDDLNDKLEEKLPMNRFRPNLVVSGATPYAEESWREIQVGDAHFYGVKPCARCVVTTTDQETARIGKEPLRTLATYRKVGNKILFGQNLIFGRKGSDIRVGDLVSVSSVNG</sequence>
<reference evidence="2" key="1">
    <citation type="submission" date="2023-05" db="EMBL/GenBank/DDBJ databases">
        <authorList>
            <person name="Zhang X."/>
        </authorList>
    </citation>
    <scope>NUCLEOTIDE SEQUENCE</scope>
    <source>
        <strain evidence="2">BD1B2-1</strain>
    </source>
</reference>
<dbReference type="AlphaFoldDB" id="A0AAE3RB10"/>
<dbReference type="SUPFAM" id="SSF50800">
    <property type="entry name" value="PK beta-barrel domain-like"/>
    <property type="match status" value="1"/>
</dbReference>
<gene>
    <name evidence="2" type="ORF">QNI22_29425</name>
</gene>
<dbReference type="GO" id="GO:0030170">
    <property type="term" value="F:pyridoxal phosphate binding"/>
    <property type="evidence" value="ECO:0007669"/>
    <property type="project" value="InterPro"/>
</dbReference>
<dbReference type="Pfam" id="PF03476">
    <property type="entry name" value="MOSC_N"/>
    <property type="match status" value="1"/>
</dbReference>